<evidence type="ECO:0000313" key="1">
    <source>
        <dbReference type="EMBL" id="MEJ8573331.1"/>
    </source>
</evidence>
<dbReference type="RefSeq" id="WP_340331024.1">
    <property type="nucleotide sequence ID" value="NZ_JAZHOF010000007.1"/>
</dbReference>
<gene>
    <name evidence="1" type="ORF">V3328_17720</name>
</gene>
<protein>
    <submittedName>
        <fullName evidence="1">Uncharacterized protein</fullName>
    </submittedName>
</protein>
<keyword evidence="2" id="KW-1185">Reference proteome</keyword>
<dbReference type="EMBL" id="JAZHOF010000007">
    <property type="protein sequence ID" value="MEJ8573331.1"/>
    <property type="molecule type" value="Genomic_DNA"/>
</dbReference>
<reference evidence="1 2" key="1">
    <citation type="submission" date="2024-02" db="EMBL/GenBank/DDBJ databases">
        <title>Genome analysis and characterization of Microbaculum marinisediminis sp. nov., isolated from marine sediment.</title>
        <authorList>
            <person name="Du Z.-J."/>
            <person name="Ye Y.-Q."/>
            <person name="Zhang Z.-R."/>
            <person name="Yuan S.-M."/>
            <person name="Zhang X.-Y."/>
        </authorList>
    </citation>
    <scope>NUCLEOTIDE SEQUENCE [LARGE SCALE GENOMIC DNA]</scope>
    <source>
        <strain evidence="1 2">SDUM1044001</strain>
    </source>
</reference>
<sequence length="61" mass="6823">MASALNTLIEAAKKVHATSEQREEQRRSFAYGNTGIENSRITRAMVDEQAELLARIDSQSK</sequence>
<dbReference type="Proteomes" id="UP001378188">
    <property type="component" value="Unassembled WGS sequence"/>
</dbReference>
<dbReference type="AlphaFoldDB" id="A0AAW9RUC5"/>
<comment type="caution">
    <text evidence="1">The sequence shown here is derived from an EMBL/GenBank/DDBJ whole genome shotgun (WGS) entry which is preliminary data.</text>
</comment>
<accession>A0AAW9RUC5</accession>
<name>A0AAW9RUC5_9HYPH</name>
<organism evidence="1 2">
    <name type="scientific">Microbaculum marinum</name>
    <dbReference type="NCBI Taxonomy" id="1764581"/>
    <lineage>
        <taxon>Bacteria</taxon>
        <taxon>Pseudomonadati</taxon>
        <taxon>Pseudomonadota</taxon>
        <taxon>Alphaproteobacteria</taxon>
        <taxon>Hyphomicrobiales</taxon>
        <taxon>Tepidamorphaceae</taxon>
        <taxon>Microbaculum</taxon>
    </lineage>
</organism>
<proteinExistence type="predicted"/>
<evidence type="ECO:0000313" key="2">
    <source>
        <dbReference type="Proteomes" id="UP001378188"/>
    </source>
</evidence>